<accession>A0A5B9DQN5</accession>
<proteinExistence type="predicted"/>
<evidence type="ECO:0000313" key="1">
    <source>
        <dbReference type="EMBL" id="QEE21372.1"/>
    </source>
</evidence>
<reference evidence="1 2" key="1">
    <citation type="journal article" date="2015" name="Int. J. Syst. Evol. Microbiol.">
        <title>Youhaiella tibetensis gen. nov., sp. nov., isolated from subsurface sediment.</title>
        <authorList>
            <person name="Wang Y.X."/>
            <person name="Huang F.Q."/>
            <person name="Nogi Y."/>
            <person name="Pang S.J."/>
            <person name="Wang P.K."/>
            <person name="Lv J."/>
        </authorList>
    </citation>
    <scope>NUCLEOTIDE SEQUENCE [LARGE SCALE GENOMIC DNA]</scope>
    <source>
        <strain evidence="2">fig4</strain>
    </source>
</reference>
<dbReference type="AlphaFoldDB" id="A0A5B9DQN5"/>
<dbReference type="RefSeq" id="WP_147656596.1">
    <property type="nucleotide sequence ID" value="NZ_BMFM01000001.1"/>
</dbReference>
<dbReference type="OrthoDB" id="118685at2"/>
<sequence>MKSFVALVKREYLEHRGAFLYGPLLIIGLLVAGTVMPFLVGRFRADYFGDQIEGTLKFYEVAFIAAIGGWTVYLIITLFFYYADAFSADKRNNAMLFWKSMPVSDLKILSSKMTAGLTVFPALVFAAMLFSGAWAYVMALMVHAQFPLFAAPDFLAAFNSFWRLGLVAIVFLALVLLWIAPLLAWVGALSTVVGRWAMPLAALIPAILVLLENVFFKGPDGGVIFNYLRYRADFAWASNAVRNQILTLGPVDMVRFTADLLSHVNWVQMVAGWAFAVVVIVLASEYRRRTLD</sequence>
<gene>
    <name evidence="1" type="ORF">FNA67_14770</name>
</gene>
<name>A0A5B9DQN5_9HYPH</name>
<dbReference type="KEGG" id="yti:FNA67_14770"/>
<dbReference type="EMBL" id="CP041690">
    <property type="protein sequence ID" value="QEE21372.1"/>
    <property type="molecule type" value="Genomic_DNA"/>
</dbReference>
<protein>
    <submittedName>
        <fullName evidence="1">Uncharacterized protein</fullName>
    </submittedName>
</protein>
<evidence type="ECO:0000313" key="2">
    <source>
        <dbReference type="Proteomes" id="UP000321062"/>
    </source>
</evidence>
<dbReference type="Proteomes" id="UP000321062">
    <property type="component" value="Chromosome"/>
</dbReference>
<keyword evidence="2" id="KW-1185">Reference proteome</keyword>
<organism evidence="1 2">
    <name type="scientific">Paradevosia tibetensis</name>
    <dbReference type="NCBI Taxonomy" id="1447062"/>
    <lineage>
        <taxon>Bacteria</taxon>
        <taxon>Pseudomonadati</taxon>
        <taxon>Pseudomonadota</taxon>
        <taxon>Alphaproteobacteria</taxon>
        <taxon>Hyphomicrobiales</taxon>
        <taxon>Devosiaceae</taxon>
        <taxon>Paradevosia</taxon>
    </lineage>
</organism>